<protein>
    <recommendedName>
        <fullName evidence="7">Ankyrin repeat protein</fullName>
    </recommendedName>
</protein>
<dbReference type="Pfam" id="PF12796">
    <property type="entry name" value="Ank_2"/>
    <property type="match status" value="1"/>
</dbReference>
<feature type="compositionally biased region" description="Polar residues" evidence="2">
    <location>
        <begin position="85"/>
        <end position="100"/>
    </location>
</feature>
<feature type="compositionally biased region" description="Low complexity" evidence="2">
    <location>
        <begin position="158"/>
        <end position="174"/>
    </location>
</feature>
<feature type="compositionally biased region" description="Basic and acidic residues" evidence="2">
    <location>
        <begin position="575"/>
        <end position="589"/>
    </location>
</feature>
<keyword evidence="1" id="KW-0040">ANK repeat</keyword>
<dbReference type="InterPro" id="IPR002110">
    <property type="entry name" value="Ankyrin_rpt"/>
</dbReference>
<dbReference type="InterPro" id="IPR053210">
    <property type="entry name" value="ANKRD12"/>
</dbReference>
<feature type="repeat" description="ANK" evidence="1">
    <location>
        <begin position="476"/>
        <end position="508"/>
    </location>
</feature>
<feature type="compositionally biased region" description="Basic residues" evidence="2">
    <location>
        <begin position="761"/>
        <end position="770"/>
    </location>
</feature>
<dbReference type="Proteomes" id="UP001642501">
    <property type="component" value="Unassembled WGS sequence"/>
</dbReference>
<feature type="compositionally biased region" description="Basic and acidic residues" evidence="2">
    <location>
        <begin position="256"/>
        <end position="266"/>
    </location>
</feature>
<dbReference type="SMART" id="SM00248">
    <property type="entry name" value="ANK"/>
    <property type="match status" value="5"/>
</dbReference>
<feature type="compositionally biased region" description="Polar residues" evidence="2">
    <location>
        <begin position="33"/>
        <end position="59"/>
    </location>
</feature>
<feature type="compositionally biased region" description="Basic and acidic residues" evidence="2">
    <location>
        <begin position="1046"/>
        <end position="1055"/>
    </location>
</feature>
<feature type="compositionally biased region" description="Basic and acidic residues" evidence="2">
    <location>
        <begin position="771"/>
        <end position="784"/>
    </location>
</feature>
<feature type="domain" description="DUF7593" evidence="3">
    <location>
        <begin position="1303"/>
        <end position="1462"/>
    </location>
</feature>
<dbReference type="InterPro" id="IPR056485">
    <property type="entry name" value="ARM_KRIT1"/>
</dbReference>
<comment type="caution">
    <text evidence="5">The sequence shown here is derived from an EMBL/GenBank/DDBJ whole genome shotgun (WGS) entry which is preliminary data.</text>
</comment>
<feature type="repeat" description="ANK" evidence="1">
    <location>
        <begin position="509"/>
        <end position="541"/>
    </location>
</feature>
<dbReference type="SUPFAM" id="SSF48403">
    <property type="entry name" value="Ankyrin repeat"/>
    <property type="match status" value="1"/>
</dbReference>
<dbReference type="Gene3D" id="1.25.40.20">
    <property type="entry name" value="Ankyrin repeat-containing domain"/>
    <property type="match status" value="2"/>
</dbReference>
<feature type="region of interest" description="Disordered" evidence="2">
    <location>
        <begin position="575"/>
        <end position="624"/>
    </location>
</feature>
<feature type="compositionally biased region" description="Basic and acidic residues" evidence="2">
    <location>
        <begin position="1085"/>
        <end position="1105"/>
    </location>
</feature>
<feature type="compositionally biased region" description="Polar residues" evidence="2">
    <location>
        <begin position="221"/>
        <end position="231"/>
    </location>
</feature>
<feature type="compositionally biased region" description="Basic and acidic residues" evidence="2">
    <location>
        <begin position="891"/>
        <end position="911"/>
    </location>
</feature>
<dbReference type="PROSITE" id="PS50088">
    <property type="entry name" value="ANK_REPEAT"/>
    <property type="match status" value="2"/>
</dbReference>
<feature type="domain" description="KRIT1 ARM-repeats" evidence="4">
    <location>
        <begin position="613"/>
        <end position="760"/>
    </location>
</feature>
<gene>
    <name evidence="5" type="ORF">SEPCBS57363_003425</name>
</gene>
<dbReference type="PROSITE" id="PS50297">
    <property type="entry name" value="ANK_REP_REGION"/>
    <property type="match status" value="2"/>
</dbReference>
<evidence type="ECO:0000313" key="5">
    <source>
        <dbReference type="EMBL" id="CAK7269087.1"/>
    </source>
</evidence>
<feature type="compositionally biased region" description="Low complexity" evidence="2">
    <location>
        <begin position="232"/>
        <end position="255"/>
    </location>
</feature>
<feature type="compositionally biased region" description="Basic residues" evidence="2">
    <location>
        <begin position="137"/>
        <end position="146"/>
    </location>
</feature>
<evidence type="ECO:0000259" key="4">
    <source>
        <dbReference type="Pfam" id="PF24521"/>
    </source>
</evidence>
<sequence>MDAHNAAEANDTKSNALSSASASASAPRVSVSQQQKPSHTSSVAPAGKSSNLPPTTSPTLRDGRSLKPSAGSPSSTATSASALSQNQRGSAASSFSSTAIRESKAFGTTRDRQDDDAGTDGNSEAETIVLSKDRSPSKARSRKVIKHAYEDRNKSNGTTSTSSHPDSPPHSLSHNFDRLGKQNNKGARVDRTLGTDAGGALPNANSALAQIKKNRLHGRLSTGSQANLQAKDTSSSLSSTPASPPRSRNASSHPHSSSDSDRDQRPKLAKRSTSVAAKDRIQPPERLVPHKRKAPKIESDDEEEGRKARRLRLASADASSDGASHSLSRVTAKDPSQSGGLASKAVSQGRRDISQTRSVSPQPRSHRRSHSTQLQSQSNGHVKKRRIAMPLQSADYNSDDSSASGSPFIRSLKSRRLAAPAMTEPVVSPVKIVPHKKHLDAHGQTFLARACARGEFELAKQRLEERPEDLNVADFAGNTPLQIAALNGYGNIVKFLIDAGCNLECVNHDKDTPLLDAVDNGHLEVVRLLLDAGVNPRKANLNGVEPLERVTDDIDNAVEIRSALVEAKKKIGERRFTSEEHRHDNDETRSLYNPDSPRRSPAPPSASSRRAATGRATKTSNHLLYMPMDDKTLRLAAGRGDQQDVIRILQVRDTFDDPEAMVAASRGGHDVVLQLLLALGKANPDPPPISSAPPEHATPILAAIGQENIKVVSLLLDQTGFDPCKRFEGSTYYELARQRQGPNWKEEEDILKKAYDNYRKAHGSKTKLHIRKDADTRRSSRTVEADNETPFRAHKRKTTSPSDERSNKHTIGAKSTTTTHAVGVATKRSSEHSNGKVAAKSRQRTDRSPSISNHDTPPAFKQTKSKSLDSDSIVFSSEGETVKPRRKKLVSGRELKDGKIREQERERERQRRTSIVSSTAPTPPKQPSSPCDTRSDEAITDRDKARAEKFLERERDRTRQLKKERRKDMESNIAKKQSRLSETPPDSVVSDGDISEAPIKLRRQEANDGSSKEKRPSKGSAPPDDPPAKASNAATRDVPMAKAVSKRREDEDRKSTFGVKTKKREASLDRSKKDSQRLPASPAEKSIHVKHERSDVEMADARPEQRTPSNGSAATSVTNAESEVTRQKEEEKKRKKPDIKSQHFVTDAKKREEEPLRRHRQEEEDEKRQKEEKRKKERKREAEEVAVKMEEEEKRRKKEEEKLKQRKKLEDDEKKKRQEEEEKQRQEAAEQKRKIEEEQRKLREEKERLRQERLEKEAAEEARRKVEEEERQQRELEEQKRILAEKQAAEVRRRQMEEEERMRISQLPPLLQWLGTCPNPKLPSIAQQFRTMQSIRYDCIKTEATGTTGGREGWLLNTQVALVLGEKDLGLSRFSSWQRLHASNIAKQVLWRLEADRYALTDPDFYDLGRQLPGYYGGQDPQKMSTPDMCELRNMSLQKFLATDMFFVKASDLMSVVPQFPHLRGIRLALIYRELPENEMQLMAVASTAKWKNDPDAAQLYGFAPGPKYYVDGILVGQQRTGMTVPCQTPPREVRVPRRGLVAVPYDDPDFAILSKAMGVDPFTFPGYASFVAKQQKGAPPSPGTASSYAHSKSAMTSPASSNESCGNEPAHSESTHSAQIQQAVHTVSGINGVNGVNGVKGVNGIDGIDDSENI</sequence>
<feature type="region of interest" description="Disordered" evidence="2">
    <location>
        <begin position="761"/>
        <end position="1248"/>
    </location>
</feature>
<feature type="compositionally biased region" description="Polar residues" evidence="2">
    <location>
        <begin position="1106"/>
        <end position="1122"/>
    </location>
</feature>
<dbReference type="InterPro" id="IPR036770">
    <property type="entry name" value="Ankyrin_rpt-contain_sf"/>
</dbReference>
<dbReference type="InterPro" id="IPR056015">
    <property type="entry name" value="DUF7593"/>
</dbReference>
<evidence type="ECO:0000256" key="2">
    <source>
        <dbReference type="SAM" id="MobiDB-lite"/>
    </source>
</evidence>
<keyword evidence="6" id="KW-1185">Reference proteome</keyword>
<feature type="compositionally biased region" description="Low complexity" evidence="2">
    <location>
        <begin position="14"/>
        <end position="32"/>
    </location>
</feature>
<dbReference type="CDD" id="cd22249">
    <property type="entry name" value="UDM1_RNF168_RNF169-like"/>
    <property type="match status" value="1"/>
</dbReference>
<feature type="compositionally biased region" description="Low complexity" evidence="2">
    <location>
        <begin position="68"/>
        <end position="84"/>
    </location>
</feature>
<evidence type="ECO:0000259" key="3">
    <source>
        <dbReference type="Pfam" id="PF24513"/>
    </source>
</evidence>
<evidence type="ECO:0000313" key="6">
    <source>
        <dbReference type="Proteomes" id="UP001642501"/>
    </source>
</evidence>
<organism evidence="5 6">
    <name type="scientific">Sporothrix epigloea</name>
    <dbReference type="NCBI Taxonomy" id="1892477"/>
    <lineage>
        <taxon>Eukaryota</taxon>
        <taxon>Fungi</taxon>
        <taxon>Dikarya</taxon>
        <taxon>Ascomycota</taxon>
        <taxon>Pezizomycotina</taxon>
        <taxon>Sordariomycetes</taxon>
        <taxon>Sordariomycetidae</taxon>
        <taxon>Ophiostomatales</taxon>
        <taxon>Ophiostomataceae</taxon>
        <taxon>Sporothrix</taxon>
    </lineage>
</organism>
<feature type="compositionally biased region" description="Basic and acidic residues" evidence="2">
    <location>
        <begin position="933"/>
        <end position="970"/>
    </location>
</feature>
<feature type="compositionally biased region" description="Low complexity" evidence="2">
    <location>
        <begin position="1018"/>
        <end position="1034"/>
    </location>
</feature>
<dbReference type="PANTHER" id="PTHR24149">
    <property type="entry name" value="ANKYRIN REPEAT DOMAIN-CONTAINING PROTEIN 12"/>
    <property type="match status" value="1"/>
</dbReference>
<dbReference type="Pfam" id="PF24521">
    <property type="entry name" value="Ank_KRIT1"/>
    <property type="match status" value="1"/>
</dbReference>
<dbReference type="PANTHER" id="PTHR24149:SF14">
    <property type="entry name" value="ANKYRIN REPEAT DOMAIN 12"/>
    <property type="match status" value="1"/>
</dbReference>
<dbReference type="Pfam" id="PF24513">
    <property type="entry name" value="DUF7593"/>
    <property type="match status" value="1"/>
</dbReference>
<feature type="compositionally biased region" description="Low complexity" evidence="2">
    <location>
        <begin position="313"/>
        <end position="329"/>
    </location>
</feature>
<name>A0ABP0DQ10_9PEZI</name>
<feature type="compositionally biased region" description="Basic and acidic residues" evidence="2">
    <location>
        <begin position="1064"/>
        <end position="1076"/>
    </location>
</feature>
<feature type="region of interest" description="Disordered" evidence="2">
    <location>
        <begin position="1"/>
        <end position="384"/>
    </location>
</feature>
<dbReference type="EMBL" id="CAWUOM010000054">
    <property type="protein sequence ID" value="CAK7269087.1"/>
    <property type="molecule type" value="Genomic_DNA"/>
</dbReference>
<accession>A0ABP0DQ10</accession>
<feature type="compositionally biased region" description="Basic and acidic residues" evidence="2">
    <location>
        <begin position="101"/>
        <end position="115"/>
    </location>
</feature>
<reference evidence="5 6" key="1">
    <citation type="submission" date="2024-01" db="EMBL/GenBank/DDBJ databases">
        <authorList>
            <person name="Allen C."/>
            <person name="Tagirdzhanova G."/>
        </authorList>
    </citation>
    <scope>NUCLEOTIDE SEQUENCE [LARGE SCALE GENOMIC DNA]</scope>
    <source>
        <strain evidence="5 6">CBS 573.63</strain>
    </source>
</reference>
<evidence type="ECO:0000256" key="1">
    <source>
        <dbReference type="PROSITE-ProRule" id="PRU00023"/>
    </source>
</evidence>
<evidence type="ECO:0008006" key="7">
    <source>
        <dbReference type="Google" id="ProtNLM"/>
    </source>
</evidence>
<feature type="compositionally biased region" description="Basic and acidic residues" evidence="2">
    <location>
        <begin position="1123"/>
        <end position="1248"/>
    </location>
</feature>
<feature type="compositionally biased region" description="Basic and acidic residues" evidence="2">
    <location>
        <begin position="1002"/>
        <end position="1016"/>
    </location>
</feature>
<proteinExistence type="predicted"/>
<feature type="region of interest" description="Disordered" evidence="2">
    <location>
        <begin position="1575"/>
        <end position="1621"/>
    </location>
</feature>
<feature type="compositionally biased region" description="Polar residues" evidence="2">
    <location>
        <begin position="1584"/>
        <end position="1606"/>
    </location>
</feature>